<dbReference type="Proteomes" id="UP000036908">
    <property type="component" value="Unassembled WGS sequence"/>
</dbReference>
<evidence type="ECO:0000313" key="3">
    <source>
        <dbReference type="Proteomes" id="UP000036908"/>
    </source>
</evidence>
<gene>
    <name evidence="2" type="ORF">OB69_10800</name>
</gene>
<dbReference type="RefSeq" id="WP_053223732.1">
    <property type="nucleotide sequence ID" value="NZ_JSVA01000010.1"/>
</dbReference>
<sequence>MAIRLVLFFTITLSSLSLHSQIIDNDYSKIGEIQSDPHVRDKLPFQFFVNVDRDIVLIGYGIKPTKFVAYRLSDWSVVSSFDTKGYVSEAKSYFDEENNDIFYVKKSRGKSVFRVDFRTGYVEKMKCKETPKGCDFYNSKDKDYVSLWDQNYSDFYFFYKSYLIFNNRKSISLYKRINP</sequence>
<name>A0A0L8AKM0_9BACT</name>
<keyword evidence="1" id="KW-0732">Signal</keyword>
<reference evidence="3" key="1">
    <citation type="submission" date="2014-11" db="EMBL/GenBank/DDBJ databases">
        <title>Genome sequencing of Roseivirga sp. D-25.</title>
        <authorList>
            <person name="Selvaratnam C."/>
            <person name="Thevarajoo S."/>
            <person name="Goh K.M."/>
            <person name="Eee R."/>
            <person name="Chan K.-G."/>
            <person name="Chong C.S."/>
        </authorList>
    </citation>
    <scope>NUCLEOTIDE SEQUENCE [LARGE SCALE GENOMIC DNA]</scope>
    <source>
        <strain evidence="3">D-25</strain>
    </source>
</reference>
<accession>A0A0L8AKM0</accession>
<evidence type="ECO:0000256" key="1">
    <source>
        <dbReference type="SAM" id="SignalP"/>
    </source>
</evidence>
<dbReference type="PATRIC" id="fig|1566026.4.peg.444"/>
<comment type="caution">
    <text evidence="2">The sequence shown here is derived from an EMBL/GenBank/DDBJ whole genome shotgun (WGS) entry which is preliminary data.</text>
</comment>
<feature type="signal peptide" evidence="1">
    <location>
        <begin position="1"/>
        <end position="20"/>
    </location>
</feature>
<dbReference type="AlphaFoldDB" id="A0A0L8AKM0"/>
<protein>
    <submittedName>
        <fullName evidence="2">Uncharacterized protein</fullName>
    </submittedName>
</protein>
<organism evidence="2 3">
    <name type="scientific">Roseivirga seohaensis subsp. aquiponti</name>
    <dbReference type="NCBI Taxonomy" id="1566026"/>
    <lineage>
        <taxon>Bacteria</taxon>
        <taxon>Pseudomonadati</taxon>
        <taxon>Bacteroidota</taxon>
        <taxon>Cytophagia</taxon>
        <taxon>Cytophagales</taxon>
        <taxon>Roseivirgaceae</taxon>
        <taxon>Roseivirga</taxon>
    </lineage>
</organism>
<feature type="chain" id="PRO_5005580193" evidence="1">
    <location>
        <begin position="21"/>
        <end position="179"/>
    </location>
</feature>
<proteinExistence type="predicted"/>
<evidence type="ECO:0000313" key="2">
    <source>
        <dbReference type="EMBL" id="KOF02781.1"/>
    </source>
</evidence>
<dbReference type="EMBL" id="JSVA01000010">
    <property type="protein sequence ID" value="KOF02781.1"/>
    <property type="molecule type" value="Genomic_DNA"/>
</dbReference>
<keyword evidence="3" id="KW-1185">Reference proteome</keyword>